<accession>A0A381YBP1</accession>
<dbReference type="InterPro" id="IPR011763">
    <property type="entry name" value="COA_CT_C"/>
</dbReference>
<dbReference type="GO" id="GO:0004658">
    <property type="term" value="F:propionyl-CoA carboxylase activity"/>
    <property type="evidence" value="ECO:0007669"/>
    <property type="project" value="TreeGrafter"/>
</dbReference>
<dbReference type="InterPro" id="IPR029045">
    <property type="entry name" value="ClpP/crotonase-like_dom_sf"/>
</dbReference>
<dbReference type="InterPro" id="IPR034733">
    <property type="entry name" value="AcCoA_carboxyl_beta"/>
</dbReference>
<evidence type="ECO:0000259" key="2">
    <source>
        <dbReference type="PROSITE" id="PS50989"/>
    </source>
</evidence>
<dbReference type="PANTHER" id="PTHR43842">
    <property type="entry name" value="PROPIONYL-COA CARBOXYLASE BETA CHAIN"/>
    <property type="match status" value="1"/>
</dbReference>
<organism evidence="3">
    <name type="scientific">marine metagenome</name>
    <dbReference type="NCBI Taxonomy" id="408172"/>
    <lineage>
        <taxon>unclassified sequences</taxon>
        <taxon>metagenomes</taxon>
        <taxon>ecological metagenomes</taxon>
    </lineage>
</organism>
<proteinExistence type="predicted"/>
<evidence type="ECO:0000259" key="1">
    <source>
        <dbReference type="PROSITE" id="PS50980"/>
    </source>
</evidence>
<feature type="domain" description="CoA carboxyltransferase N-terminal" evidence="1">
    <location>
        <begin position="14"/>
        <end position="259"/>
    </location>
</feature>
<gene>
    <name evidence="3" type="ORF">METZ01_LOCUS127258</name>
</gene>
<dbReference type="AlphaFoldDB" id="A0A381YBP1"/>
<dbReference type="InterPro" id="IPR051047">
    <property type="entry name" value="AccD/PCCB"/>
</dbReference>
<dbReference type="PROSITE" id="PS50989">
    <property type="entry name" value="COA_CT_CTER"/>
    <property type="match status" value="1"/>
</dbReference>
<sequence length="356" mass="37031">MSETPGDAGDPLDDWAPLLDDLARRKGAARGMGGAEKVERRRATGRLDARARIDHLLDPGSFTEIGTLVGEVPADGVVAGSGTIDGRPVMVGAEDFTVMGGSIGAGSTAKRYRIAELAELDRIPLVMLLEGAGHRPPLPGEPRPARAPTDLIQQARLSGRVPVVTGVMGASAGHGALIVPMSDFSLMTADACVFTAGPPVVLASLGEDVTKEELGGPEVAVASGLVHNVVADDGALLDDIRTYLGFFPSSAWSHPPRSEGDDVDPRSVPEVLDLVPKDNRRAYDMGRVLGAVLDGGRCFEVQSHFGRSVLCVLGHLGGEPVAVVANQPQAMAGAIDVDAADKAAHFIQVADSFHLP</sequence>
<dbReference type="EMBL" id="UINC01017839">
    <property type="protein sequence ID" value="SVA74404.1"/>
    <property type="molecule type" value="Genomic_DNA"/>
</dbReference>
<name>A0A381YBP1_9ZZZZ</name>
<reference evidence="3" key="1">
    <citation type="submission" date="2018-05" db="EMBL/GenBank/DDBJ databases">
        <authorList>
            <person name="Lanie J.A."/>
            <person name="Ng W.-L."/>
            <person name="Kazmierczak K.M."/>
            <person name="Andrzejewski T.M."/>
            <person name="Davidsen T.M."/>
            <person name="Wayne K.J."/>
            <person name="Tettelin H."/>
            <person name="Glass J.I."/>
            <person name="Rusch D."/>
            <person name="Podicherti R."/>
            <person name="Tsui H.-C.T."/>
            <person name="Winkler M.E."/>
        </authorList>
    </citation>
    <scope>NUCLEOTIDE SEQUENCE</scope>
</reference>
<dbReference type="InterPro" id="IPR011762">
    <property type="entry name" value="COA_CT_N"/>
</dbReference>
<dbReference type="Pfam" id="PF01039">
    <property type="entry name" value="Carboxyl_trans"/>
    <property type="match status" value="1"/>
</dbReference>
<protein>
    <recommendedName>
        <fullName evidence="4">CoA carboxyltransferase N-terminal domain-containing protein</fullName>
    </recommendedName>
</protein>
<dbReference type="SUPFAM" id="SSF52096">
    <property type="entry name" value="ClpP/crotonase"/>
    <property type="match status" value="2"/>
</dbReference>
<dbReference type="PROSITE" id="PS50980">
    <property type="entry name" value="COA_CT_NTER"/>
    <property type="match status" value="1"/>
</dbReference>
<feature type="domain" description="CoA carboxyltransferase C-terminal" evidence="2">
    <location>
        <begin position="270"/>
        <end position="356"/>
    </location>
</feature>
<dbReference type="Gene3D" id="3.90.226.10">
    <property type="entry name" value="2-enoyl-CoA Hydratase, Chain A, domain 1"/>
    <property type="match status" value="2"/>
</dbReference>
<feature type="non-terminal residue" evidence="3">
    <location>
        <position position="356"/>
    </location>
</feature>
<evidence type="ECO:0000313" key="3">
    <source>
        <dbReference type="EMBL" id="SVA74404.1"/>
    </source>
</evidence>
<dbReference type="PANTHER" id="PTHR43842:SF2">
    <property type="entry name" value="PROPIONYL-COA CARBOXYLASE BETA CHAIN, MITOCHONDRIAL"/>
    <property type="match status" value="1"/>
</dbReference>
<evidence type="ECO:0008006" key="4">
    <source>
        <dbReference type="Google" id="ProtNLM"/>
    </source>
</evidence>